<name>A0A4R6KPM8_9ACTN</name>
<evidence type="ECO:0000313" key="3">
    <source>
        <dbReference type="EMBL" id="TDO54471.1"/>
    </source>
</evidence>
<keyword evidence="4" id="KW-1185">Reference proteome</keyword>
<evidence type="ECO:0000256" key="1">
    <source>
        <dbReference type="SAM" id="MobiDB-lite"/>
    </source>
</evidence>
<dbReference type="AlphaFoldDB" id="A0A4R6KPM8"/>
<feature type="region of interest" description="Disordered" evidence="1">
    <location>
        <begin position="327"/>
        <end position="359"/>
    </location>
</feature>
<evidence type="ECO:0000259" key="2">
    <source>
        <dbReference type="Pfam" id="PF13338"/>
    </source>
</evidence>
<reference evidence="3 4" key="1">
    <citation type="submission" date="2019-03" db="EMBL/GenBank/DDBJ databases">
        <title>Genomic Encyclopedia of Type Strains, Phase III (KMG-III): the genomes of soil and plant-associated and newly described type strains.</title>
        <authorList>
            <person name="Whitman W."/>
        </authorList>
    </citation>
    <scope>NUCLEOTIDE SEQUENCE [LARGE SCALE GENOMIC DNA]</scope>
    <source>
        <strain evidence="3 4">VKM Ac-2527</strain>
    </source>
</reference>
<protein>
    <submittedName>
        <fullName evidence="3">Putative AbiEi antitoxin of type IV toxin-antitoxin system</fullName>
    </submittedName>
</protein>
<comment type="caution">
    <text evidence="3">The sequence shown here is derived from an EMBL/GenBank/DDBJ whole genome shotgun (WGS) entry which is preliminary data.</text>
</comment>
<dbReference type="Pfam" id="PF13338">
    <property type="entry name" value="AbiEi_4"/>
    <property type="match status" value="1"/>
</dbReference>
<gene>
    <name evidence="3" type="ORF">EV643_101260</name>
</gene>
<dbReference type="OrthoDB" id="3821487at2"/>
<dbReference type="InterPro" id="IPR025159">
    <property type="entry name" value="AbiEi_N"/>
</dbReference>
<organism evidence="3 4">
    <name type="scientific">Kribbella caucasensis</name>
    <dbReference type="NCBI Taxonomy" id="2512215"/>
    <lineage>
        <taxon>Bacteria</taxon>
        <taxon>Bacillati</taxon>
        <taxon>Actinomycetota</taxon>
        <taxon>Actinomycetes</taxon>
        <taxon>Propionibacteriales</taxon>
        <taxon>Kribbellaceae</taxon>
        <taxon>Kribbella</taxon>
    </lineage>
</organism>
<feature type="domain" description="AbiEi antitoxin N-terminal" evidence="2">
    <location>
        <begin position="4"/>
        <end position="42"/>
    </location>
</feature>
<dbReference type="Proteomes" id="UP000295388">
    <property type="component" value="Unassembled WGS sequence"/>
</dbReference>
<sequence>MTAIRGGVFTRADARACGYPDPDIDSLLDSGGWRRIRPGTYAPYRDFAVVTDEMLHLRGLHRVLRSGEPGLIASHQSAAALHALPLWGLDLTQIHVTTRTAHSGHRPSEAAAGSRDSWAVIGADEVCRHVRDPIGPGVQVWNNLRLVSPARAVAEVAATSPLVPGVVVAEAALAAGIATSRTLQRAASQLVEGIDQAERVVAQAQPESASVAESRLRLILSEAGLPTPSTSAPPAIDVDQTGCALWFPDERTVVEFDPRRPFWCQVPDDYLDDTATRFFAPRPGVPTEPEPLEYCWISWTDLDDPPLVVDRVRATFARASRRTGVRIFDPTRSPRSHRRRRTGSTQPDYALPSDHDIPG</sequence>
<accession>A0A4R6KPM8</accession>
<dbReference type="EMBL" id="SNWQ01000001">
    <property type="protein sequence ID" value="TDO54471.1"/>
    <property type="molecule type" value="Genomic_DNA"/>
</dbReference>
<proteinExistence type="predicted"/>
<evidence type="ECO:0000313" key="4">
    <source>
        <dbReference type="Proteomes" id="UP000295388"/>
    </source>
</evidence>